<comment type="caution">
    <text evidence="4">The sequence shown here is derived from an EMBL/GenBank/DDBJ whole genome shotgun (WGS) entry which is preliminary data.</text>
</comment>
<proteinExistence type="predicted"/>
<name>A0A8G2FJ54_9BACT</name>
<evidence type="ECO:0000256" key="2">
    <source>
        <dbReference type="ARBA" id="ARBA00022840"/>
    </source>
</evidence>
<evidence type="ECO:0000313" key="5">
    <source>
        <dbReference type="Proteomes" id="UP000184001"/>
    </source>
</evidence>
<dbReference type="RefSeq" id="WP_019999301.1">
    <property type="nucleotide sequence ID" value="NZ_CP192219.1"/>
</dbReference>
<dbReference type="GO" id="GO:0016887">
    <property type="term" value="F:ATP hydrolysis activity"/>
    <property type="evidence" value="ECO:0007669"/>
    <property type="project" value="InterPro"/>
</dbReference>
<dbReference type="Gene3D" id="3.40.50.300">
    <property type="entry name" value="P-loop containing nucleotide triphosphate hydrolases"/>
    <property type="match status" value="1"/>
</dbReference>
<reference evidence="4 5" key="1">
    <citation type="submission" date="2016-11" db="EMBL/GenBank/DDBJ databases">
        <authorList>
            <person name="Varghese N."/>
            <person name="Submissions S."/>
        </authorList>
    </citation>
    <scope>NUCLEOTIDE SEQUENCE [LARGE SCALE GENOMIC DNA]</scope>
    <source>
        <strain evidence="4 5">DSM 17919</strain>
    </source>
</reference>
<dbReference type="InterPro" id="IPR027417">
    <property type="entry name" value="P-loop_NTPase"/>
</dbReference>
<dbReference type="InterPro" id="IPR039421">
    <property type="entry name" value="Type_1_exporter"/>
</dbReference>
<accession>A0A8G2FJ54</accession>
<evidence type="ECO:0000313" key="4">
    <source>
        <dbReference type="EMBL" id="SHJ67849.1"/>
    </source>
</evidence>
<dbReference type="InterPro" id="IPR003593">
    <property type="entry name" value="AAA+_ATPase"/>
</dbReference>
<dbReference type="GO" id="GO:0016020">
    <property type="term" value="C:membrane"/>
    <property type="evidence" value="ECO:0007669"/>
    <property type="project" value="TreeGrafter"/>
</dbReference>
<gene>
    <name evidence="4" type="ORF">SAMN05660830_02993</name>
</gene>
<keyword evidence="2 4" id="KW-0067">ATP-binding</keyword>
<dbReference type="Proteomes" id="UP000184001">
    <property type="component" value="Unassembled WGS sequence"/>
</dbReference>
<dbReference type="SUPFAM" id="SSF52540">
    <property type="entry name" value="P-loop containing nucleoside triphosphate hydrolases"/>
    <property type="match status" value="1"/>
</dbReference>
<dbReference type="InterPro" id="IPR003439">
    <property type="entry name" value="ABC_transporter-like_ATP-bd"/>
</dbReference>
<evidence type="ECO:0000259" key="3">
    <source>
        <dbReference type="PROSITE" id="PS50893"/>
    </source>
</evidence>
<dbReference type="GO" id="GO:0005524">
    <property type="term" value="F:ATP binding"/>
    <property type="evidence" value="ECO:0007669"/>
    <property type="project" value="UniProtKB-KW"/>
</dbReference>
<organism evidence="4 5">
    <name type="scientific">Halodesulfovibrio aestuarii</name>
    <dbReference type="NCBI Taxonomy" id="126333"/>
    <lineage>
        <taxon>Bacteria</taxon>
        <taxon>Pseudomonadati</taxon>
        <taxon>Thermodesulfobacteriota</taxon>
        <taxon>Desulfovibrionia</taxon>
        <taxon>Desulfovibrionales</taxon>
        <taxon>Desulfovibrionaceae</taxon>
        <taxon>Halodesulfovibrio</taxon>
    </lineage>
</organism>
<dbReference type="SMART" id="SM00382">
    <property type="entry name" value="AAA"/>
    <property type="match status" value="1"/>
</dbReference>
<sequence length="234" mass="26029">MHSPLPETQTRTHNNRTPVLEFKNVSFTWPGGIGLHNVSFSIPEGQFVLISGSSGSGKSTLLRLIVRLEEASKGEILLHGTPITTFYPPRLRTHIGFVQQQPILIPGSVRQNLLFPFALHSRKNCTQPEEKILIHWLQRLALGNISLETPAETLSMGQQQRVCFIRAVLTTPDIICFDEPTSSLDRESRECVEYAAEELVQQGTSVVMVNHTSYHPTCPHMHLSVADGTVSVLT</sequence>
<evidence type="ECO:0000256" key="1">
    <source>
        <dbReference type="ARBA" id="ARBA00022741"/>
    </source>
</evidence>
<protein>
    <submittedName>
        <fullName evidence="4">Putative ABC transport system ATP-binding protein</fullName>
    </submittedName>
</protein>
<keyword evidence="1" id="KW-0547">Nucleotide-binding</keyword>
<dbReference type="GO" id="GO:0042626">
    <property type="term" value="F:ATPase-coupled transmembrane transporter activity"/>
    <property type="evidence" value="ECO:0007669"/>
    <property type="project" value="TreeGrafter"/>
</dbReference>
<dbReference type="Pfam" id="PF00005">
    <property type="entry name" value="ABC_tran"/>
    <property type="match status" value="1"/>
</dbReference>
<dbReference type="PROSITE" id="PS50893">
    <property type="entry name" value="ABC_TRANSPORTER_2"/>
    <property type="match status" value="1"/>
</dbReference>
<dbReference type="AlphaFoldDB" id="A0A8G2FJ54"/>
<dbReference type="PANTHER" id="PTHR24221">
    <property type="entry name" value="ATP-BINDING CASSETTE SUB-FAMILY B"/>
    <property type="match status" value="1"/>
</dbReference>
<feature type="domain" description="ABC transporter" evidence="3">
    <location>
        <begin position="20"/>
        <end position="234"/>
    </location>
</feature>
<dbReference type="EMBL" id="FQZR01000009">
    <property type="protein sequence ID" value="SHJ67849.1"/>
    <property type="molecule type" value="Genomic_DNA"/>
</dbReference>
<dbReference type="PANTHER" id="PTHR24221:SF503">
    <property type="entry name" value="MITOCHONDRIAL POTASSIUM CHANNEL ATP-BINDING SUBUNIT"/>
    <property type="match status" value="1"/>
</dbReference>